<keyword evidence="1" id="KW-0812">Transmembrane</keyword>
<dbReference type="KEGG" id="emt:CPZ25_004375"/>
<accession>A0A4P9C5F9</accession>
<feature type="transmembrane region" description="Helical" evidence="1">
    <location>
        <begin position="395"/>
        <end position="415"/>
    </location>
</feature>
<evidence type="ECO:0000313" key="2">
    <source>
        <dbReference type="EMBL" id="QCT70590.1"/>
    </source>
</evidence>
<dbReference type="AlphaFoldDB" id="A0A4P9C5F9"/>
<feature type="transmembrane region" description="Helical" evidence="1">
    <location>
        <begin position="18"/>
        <end position="37"/>
    </location>
</feature>
<feature type="transmembrane region" description="Helical" evidence="1">
    <location>
        <begin position="201"/>
        <end position="228"/>
    </location>
</feature>
<keyword evidence="1" id="KW-1133">Transmembrane helix</keyword>
<proteinExistence type="predicted"/>
<feature type="transmembrane region" description="Helical" evidence="1">
    <location>
        <begin position="348"/>
        <end position="365"/>
    </location>
</feature>
<gene>
    <name evidence="2" type="ORF">CPZ25_004375</name>
</gene>
<feature type="transmembrane region" description="Helical" evidence="1">
    <location>
        <begin position="318"/>
        <end position="341"/>
    </location>
</feature>
<dbReference type="EMBL" id="CP029487">
    <property type="protein sequence ID" value="QCT70590.1"/>
    <property type="molecule type" value="Genomic_DNA"/>
</dbReference>
<keyword evidence="1" id="KW-0472">Membrane</keyword>
<dbReference type="Proteomes" id="UP000218387">
    <property type="component" value="Chromosome"/>
</dbReference>
<evidence type="ECO:0000256" key="1">
    <source>
        <dbReference type="SAM" id="Phobius"/>
    </source>
</evidence>
<reference evidence="2 3" key="1">
    <citation type="submission" date="2018-05" db="EMBL/GenBank/DDBJ databases">
        <title>Genome comparison of Eubacterium sp.</title>
        <authorList>
            <person name="Feng Y."/>
            <person name="Sanchez-Andrea I."/>
            <person name="Stams A.J.M."/>
            <person name="De Vos W.M."/>
        </authorList>
    </citation>
    <scope>NUCLEOTIDE SEQUENCE [LARGE SCALE GENOMIC DNA]</scope>
    <source>
        <strain evidence="2 3">YI</strain>
    </source>
</reference>
<organism evidence="2 3">
    <name type="scientific">Eubacterium maltosivorans</name>
    <dbReference type="NCBI Taxonomy" id="2041044"/>
    <lineage>
        <taxon>Bacteria</taxon>
        <taxon>Bacillati</taxon>
        <taxon>Bacillota</taxon>
        <taxon>Clostridia</taxon>
        <taxon>Eubacteriales</taxon>
        <taxon>Eubacteriaceae</taxon>
        <taxon>Eubacterium</taxon>
    </lineage>
</organism>
<protein>
    <recommendedName>
        <fullName evidence="4">Glycosyltransferase RgtA/B/C/D-like domain-containing protein</fullName>
    </recommendedName>
</protein>
<keyword evidence="3" id="KW-1185">Reference proteome</keyword>
<sequence>MSEACQNENKKSSKIKGIVMIAICIRVIVLLFIAFFANNMSEGFVGSSTYYDDYRYEKGAEYYAQNATSLIDVSAFMSAFASVGDWVGNKLSNPFESTPLWYWIVCILTYLTKTVWSIRILNILLASFTIVYVFRFTDLIYGDRTATKASYLLALLPYPVIFSCFSYKDQLVMFITFYLLYIAEKYRMSNVIKKKDIFAVLIFSLMLMLTRSGFSILLFLVCFVIAFVKKLTDIKKYKKKLLAIGFFGIITICILLIQYSDIIIYKFEYYIIRHENTLDKTTIAYLTINGIRDIYKLPFTYIFSMIMPIEMFGEVTSWYSIVANFNIIMCPISVGAALYVFKKKPDKLVYWCCLMLYIFSIITSINIFRHYYSLIPFSLIFFSDYWCRASGIEKLICGLVSLTYATLLIVFYGVLQ</sequence>
<evidence type="ECO:0008006" key="4">
    <source>
        <dbReference type="Google" id="ProtNLM"/>
    </source>
</evidence>
<feature type="transmembrane region" description="Helical" evidence="1">
    <location>
        <begin position="155"/>
        <end position="181"/>
    </location>
</feature>
<evidence type="ECO:0000313" key="3">
    <source>
        <dbReference type="Proteomes" id="UP000218387"/>
    </source>
</evidence>
<feature type="transmembrane region" description="Helical" evidence="1">
    <location>
        <begin position="101"/>
        <end position="134"/>
    </location>
</feature>
<name>A0A4P9C5F9_EUBML</name>
<feature type="transmembrane region" description="Helical" evidence="1">
    <location>
        <begin position="240"/>
        <end position="259"/>
    </location>
</feature>